<dbReference type="PANTHER" id="PTHR35305:SF2">
    <property type="entry name" value="FAD-BINDING PROTEIN"/>
    <property type="match status" value="1"/>
</dbReference>
<keyword evidence="3" id="KW-1185">Reference proteome</keyword>
<evidence type="ECO:0000313" key="3">
    <source>
        <dbReference type="Proteomes" id="UP000824120"/>
    </source>
</evidence>
<dbReference type="AlphaFoldDB" id="A0A9J5ZZ79"/>
<dbReference type="Proteomes" id="UP000824120">
    <property type="component" value="Chromosome 3"/>
</dbReference>
<gene>
    <name evidence="2" type="ORF">H5410_017171</name>
</gene>
<protein>
    <submittedName>
        <fullName evidence="2">Uncharacterized protein</fullName>
    </submittedName>
</protein>
<proteinExistence type="predicted"/>
<feature type="region of interest" description="Disordered" evidence="1">
    <location>
        <begin position="67"/>
        <end position="96"/>
    </location>
</feature>
<comment type="caution">
    <text evidence="2">The sequence shown here is derived from an EMBL/GenBank/DDBJ whole genome shotgun (WGS) entry which is preliminary data.</text>
</comment>
<reference evidence="2 3" key="1">
    <citation type="submission" date="2020-09" db="EMBL/GenBank/DDBJ databases">
        <title>De no assembly of potato wild relative species, Solanum commersonii.</title>
        <authorList>
            <person name="Cho K."/>
        </authorList>
    </citation>
    <scope>NUCLEOTIDE SEQUENCE [LARGE SCALE GENOMIC DNA]</scope>
    <source>
        <strain evidence="2">LZ3.2</strain>
        <tissue evidence="2">Leaf</tissue>
    </source>
</reference>
<dbReference type="PANTHER" id="PTHR35305">
    <property type="entry name" value="FAD-BINDING PROTEIN"/>
    <property type="match status" value="1"/>
</dbReference>
<name>A0A9J5ZZ79_SOLCO</name>
<sequence>MMALLVYSMLKSDDTMQEKIVCSLNWRSGKLLQHVVVAPYIDDEIMHKAWKLIIKYLYEQISIHGTEKEQKKGESNGNYRSLGGEEDDDIFFTRCPEPTLEPRLNLNRALHDPFKSRAP</sequence>
<organism evidence="2 3">
    <name type="scientific">Solanum commersonii</name>
    <name type="common">Commerson's wild potato</name>
    <name type="synonym">Commerson's nightshade</name>
    <dbReference type="NCBI Taxonomy" id="4109"/>
    <lineage>
        <taxon>Eukaryota</taxon>
        <taxon>Viridiplantae</taxon>
        <taxon>Streptophyta</taxon>
        <taxon>Embryophyta</taxon>
        <taxon>Tracheophyta</taxon>
        <taxon>Spermatophyta</taxon>
        <taxon>Magnoliopsida</taxon>
        <taxon>eudicotyledons</taxon>
        <taxon>Gunneridae</taxon>
        <taxon>Pentapetalae</taxon>
        <taxon>asterids</taxon>
        <taxon>lamiids</taxon>
        <taxon>Solanales</taxon>
        <taxon>Solanaceae</taxon>
        <taxon>Solanoideae</taxon>
        <taxon>Solaneae</taxon>
        <taxon>Solanum</taxon>
    </lineage>
</organism>
<evidence type="ECO:0000256" key="1">
    <source>
        <dbReference type="SAM" id="MobiDB-lite"/>
    </source>
</evidence>
<evidence type="ECO:0000313" key="2">
    <source>
        <dbReference type="EMBL" id="KAG5617347.1"/>
    </source>
</evidence>
<accession>A0A9J5ZZ79</accession>
<dbReference type="OrthoDB" id="744228at2759"/>
<dbReference type="EMBL" id="JACXVP010000003">
    <property type="protein sequence ID" value="KAG5617347.1"/>
    <property type="molecule type" value="Genomic_DNA"/>
</dbReference>